<evidence type="ECO:0000256" key="1">
    <source>
        <dbReference type="ARBA" id="ARBA00022630"/>
    </source>
</evidence>
<feature type="domain" description="HTH luxR-type" evidence="4">
    <location>
        <begin position="135"/>
        <end position="200"/>
    </location>
</feature>
<proteinExistence type="predicted"/>
<dbReference type="SMART" id="SM00086">
    <property type="entry name" value="PAC"/>
    <property type="match status" value="1"/>
</dbReference>
<dbReference type="GO" id="GO:0003677">
    <property type="term" value="F:DNA binding"/>
    <property type="evidence" value="ECO:0007669"/>
    <property type="project" value="InterPro"/>
</dbReference>
<keyword evidence="3" id="KW-0157">Chromophore</keyword>
<comment type="caution">
    <text evidence="7">The sequence shown here is derived from an EMBL/GenBank/DDBJ whole genome shotgun (WGS) entry which is preliminary data.</text>
</comment>
<dbReference type="InterPro" id="IPR000014">
    <property type="entry name" value="PAS"/>
</dbReference>
<dbReference type="InterPro" id="IPR035965">
    <property type="entry name" value="PAS-like_dom_sf"/>
</dbReference>
<dbReference type="RefSeq" id="WP_246349007.1">
    <property type="nucleotide sequence ID" value="NZ_JACIJK010000019.1"/>
</dbReference>
<evidence type="ECO:0000313" key="8">
    <source>
        <dbReference type="Proteomes" id="UP000546200"/>
    </source>
</evidence>
<dbReference type="PRINTS" id="PR00038">
    <property type="entry name" value="HTHLUXR"/>
</dbReference>
<evidence type="ECO:0000259" key="6">
    <source>
        <dbReference type="PROSITE" id="PS50113"/>
    </source>
</evidence>
<dbReference type="SMART" id="SM00091">
    <property type="entry name" value="PAS"/>
    <property type="match status" value="1"/>
</dbReference>
<dbReference type="Gene3D" id="3.30.450.20">
    <property type="entry name" value="PAS domain"/>
    <property type="match status" value="1"/>
</dbReference>
<evidence type="ECO:0000256" key="3">
    <source>
        <dbReference type="ARBA" id="ARBA00022991"/>
    </source>
</evidence>
<dbReference type="GO" id="GO:0006355">
    <property type="term" value="P:regulation of DNA-templated transcription"/>
    <property type="evidence" value="ECO:0007669"/>
    <property type="project" value="InterPro"/>
</dbReference>
<dbReference type="InterPro" id="IPR000792">
    <property type="entry name" value="Tscrpt_reg_LuxR_C"/>
</dbReference>
<dbReference type="InterPro" id="IPR036388">
    <property type="entry name" value="WH-like_DNA-bd_sf"/>
</dbReference>
<dbReference type="NCBIfam" id="TIGR00229">
    <property type="entry name" value="sensory_box"/>
    <property type="match status" value="1"/>
</dbReference>
<reference evidence="7 8" key="1">
    <citation type="submission" date="2020-08" db="EMBL/GenBank/DDBJ databases">
        <title>Genomic Encyclopedia of Type Strains, Phase IV (KMG-IV): sequencing the most valuable type-strain genomes for metagenomic binning, comparative biology and taxonomic classification.</title>
        <authorList>
            <person name="Goeker M."/>
        </authorList>
    </citation>
    <scope>NUCLEOTIDE SEQUENCE [LARGE SCALE GENOMIC DNA]</scope>
    <source>
        <strain evidence="7 8">DSM 100044</strain>
    </source>
</reference>
<evidence type="ECO:0000259" key="5">
    <source>
        <dbReference type="PROSITE" id="PS50112"/>
    </source>
</evidence>
<dbReference type="SMART" id="SM00421">
    <property type="entry name" value="HTH_LUXR"/>
    <property type="match status" value="1"/>
</dbReference>
<dbReference type="EMBL" id="JACIJK010000019">
    <property type="protein sequence ID" value="MBB5716977.1"/>
    <property type="molecule type" value="Genomic_DNA"/>
</dbReference>
<dbReference type="Pfam" id="PF00196">
    <property type="entry name" value="GerE"/>
    <property type="match status" value="1"/>
</dbReference>
<dbReference type="InterPro" id="IPR000700">
    <property type="entry name" value="PAS-assoc_C"/>
</dbReference>
<dbReference type="Proteomes" id="UP000546200">
    <property type="component" value="Unassembled WGS sequence"/>
</dbReference>
<dbReference type="SUPFAM" id="SSF46894">
    <property type="entry name" value="C-terminal effector domain of the bipartite response regulators"/>
    <property type="match status" value="1"/>
</dbReference>
<keyword evidence="2" id="KW-0288">FMN</keyword>
<dbReference type="PANTHER" id="PTHR47429">
    <property type="entry name" value="PROTEIN TWIN LOV 1"/>
    <property type="match status" value="1"/>
</dbReference>
<feature type="domain" description="PAC" evidence="6">
    <location>
        <begin position="83"/>
        <end position="135"/>
    </location>
</feature>
<organism evidence="7 8">
    <name type="scientific">Sphingomonas aerophila</name>
    <dbReference type="NCBI Taxonomy" id="1344948"/>
    <lineage>
        <taxon>Bacteria</taxon>
        <taxon>Pseudomonadati</taxon>
        <taxon>Pseudomonadota</taxon>
        <taxon>Alphaproteobacteria</taxon>
        <taxon>Sphingomonadales</taxon>
        <taxon>Sphingomonadaceae</taxon>
        <taxon>Sphingomonas</taxon>
    </lineage>
</organism>
<feature type="domain" description="PAS" evidence="5">
    <location>
        <begin position="7"/>
        <end position="80"/>
    </location>
</feature>
<dbReference type="Gene3D" id="1.10.10.10">
    <property type="entry name" value="Winged helix-like DNA-binding domain superfamily/Winged helix DNA-binding domain"/>
    <property type="match status" value="1"/>
</dbReference>
<evidence type="ECO:0000256" key="2">
    <source>
        <dbReference type="ARBA" id="ARBA00022643"/>
    </source>
</evidence>
<dbReference type="InterPro" id="IPR001610">
    <property type="entry name" value="PAC"/>
</dbReference>
<keyword evidence="8" id="KW-1185">Reference proteome</keyword>
<accession>A0A7W9EXM4</accession>
<dbReference type="PROSITE" id="PS50043">
    <property type="entry name" value="HTH_LUXR_2"/>
    <property type="match status" value="1"/>
</dbReference>
<name>A0A7W9EXM4_9SPHN</name>
<keyword evidence="1" id="KW-0285">Flavoprotein</keyword>
<dbReference type="PROSITE" id="PS50113">
    <property type="entry name" value="PAC"/>
    <property type="match status" value="1"/>
</dbReference>
<protein>
    <recommendedName>
        <fullName evidence="9">Histidine kinase</fullName>
    </recommendedName>
</protein>
<dbReference type="PANTHER" id="PTHR47429:SF2">
    <property type="entry name" value="PROTEIN TWIN LOV 1"/>
    <property type="match status" value="1"/>
</dbReference>
<evidence type="ECO:0008006" key="9">
    <source>
        <dbReference type="Google" id="ProtNLM"/>
    </source>
</evidence>
<sequence length="201" mass="21741">MTTRGNEERELVRSIRLSPIASVVTDARAEDNPIIAANQQFEQMTGYTEAELLGVNCRILAGPETSPAHSAVLSRAVATGTPVVVEMVNYRKDGSTFVNAVMIAPIHGEDGEVTHFVGSQMEVDPQHAVNARASAAERVGQLTGQQRNVLRLMARGLRNRQIGEEMGLTEKTIKMHRSALVRRLGVANAADALRLAIEAGF</sequence>
<dbReference type="AlphaFoldDB" id="A0A7W9EXM4"/>
<dbReference type="CDD" id="cd06170">
    <property type="entry name" value="LuxR_C_like"/>
    <property type="match status" value="1"/>
</dbReference>
<dbReference type="InterPro" id="IPR016032">
    <property type="entry name" value="Sig_transdc_resp-reg_C-effctor"/>
</dbReference>
<dbReference type="SUPFAM" id="SSF55785">
    <property type="entry name" value="PYP-like sensor domain (PAS domain)"/>
    <property type="match status" value="1"/>
</dbReference>
<evidence type="ECO:0000259" key="4">
    <source>
        <dbReference type="PROSITE" id="PS50043"/>
    </source>
</evidence>
<gene>
    <name evidence="7" type="ORF">FHS94_003849</name>
</gene>
<dbReference type="PROSITE" id="PS00622">
    <property type="entry name" value="HTH_LUXR_1"/>
    <property type="match status" value="1"/>
</dbReference>
<dbReference type="Pfam" id="PF13426">
    <property type="entry name" value="PAS_9"/>
    <property type="match status" value="1"/>
</dbReference>
<dbReference type="CDD" id="cd00130">
    <property type="entry name" value="PAS"/>
    <property type="match status" value="1"/>
</dbReference>
<evidence type="ECO:0000313" key="7">
    <source>
        <dbReference type="EMBL" id="MBB5716977.1"/>
    </source>
</evidence>
<dbReference type="PROSITE" id="PS50112">
    <property type="entry name" value="PAS"/>
    <property type="match status" value="1"/>
</dbReference>